<protein>
    <submittedName>
        <fullName evidence="2">Uncharacterized protein</fullName>
    </submittedName>
</protein>
<name>A0A2M6W5E8_9BACT</name>
<feature type="transmembrane region" description="Helical" evidence="1">
    <location>
        <begin position="23"/>
        <end position="42"/>
    </location>
</feature>
<keyword evidence="1" id="KW-0812">Transmembrane</keyword>
<gene>
    <name evidence="2" type="ORF">COU29_04260</name>
</gene>
<dbReference type="Pfam" id="PF18898">
    <property type="entry name" value="DUF5654"/>
    <property type="match status" value="1"/>
</dbReference>
<accession>A0A2M6W5E8</accession>
<dbReference type="InterPro" id="IPR043713">
    <property type="entry name" value="DUF5654"/>
</dbReference>
<dbReference type="EMBL" id="PFBV01000006">
    <property type="protein sequence ID" value="PIT87993.1"/>
    <property type="molecule type" value="Genomic_DNA"/>
</dbReference>
<comment type="caution">
    <text evidence="2">The sequence shown here is derived from an EMBL/GenBank/DDBJ whole genome shotgun (WGS) entry which is preliminary data.</text>
</comment>
<keyword evidence="1" id="KW-0472">Membrane</keyword>
<keyword evidence="1" id="KW-1133">Transmembrane helix</keyword>
<evidence type="ECO:0000313" key="3">
    <source>
        <dbReference type="Proteomes" id="UP000231426"/>
    </source>
</evidence>
<dbReference type="AlphaFoldDB" id="A0A2M6W5E8"/>
<reference evidence="3" key="1">
    <citation type="submission" date="2017-09" db="EMBL/GenBank/DDBJ databases">
        <title>Depth-based differentiation of microbial function through sediment-hosted aquifers and enrichment of novel symbionts in the deep terrestrial subsurface.</title>
        <authorList>
            <person name="Probst A.J."/>
            <person name="Ladd B."/>
            <person name="Jarett J.K."/>
            <person name="Geller-Mcgrath D.E."/>
            <person name="Sieber C.M.K."/>
            <person name="Emerson J.B."/>
            <person name="Anantharaman K."/>
            <person name="Thomas B.C."/>
            <person name="Malmstrom R."/>
            <person name="Stieglmeier M."/>
            <person name="Klingl A."/>
            <person name="Woyke T."/>
            <person name="Ryan C.M."/>
            <person name="Banfield J.F."/>
        </authorList>
    </citation>
    <scope>NUCLEOTIDE SEQUENCE [LARGE SCALE GENOMIC DNA]</scope>
</reference>
<evidence type="ECO:0000313" key="2">
    <source>
        <dbReference type="EMBL" id="PIT87993.1"/>
    </source>
</evidence>
<feature type="transmembrane region" description="Helical" evidence="1">
    <location>
        <begin position="62"/>
        <end position="80"/>
    </location>
</feature>
<evidence type="ECO:0000256" key="1">
    <source>
        <dbReference type="SAM" id="Phobius"/>
    </source>
</evidence>
<organism evidence="2 3">
    <name type="scientific">Candidatus Magasanikbacteria bacterium CG10_big_fil_rev_8_21_14_0_10_36_32</name>
    <dbReference type="NCBI Taxonomy" id="1974646"/>
    <lineage>
        <taxon>Bacteria</taxon>
        <taxon>Candidatus Magasanikiibacteriota</taxon>
    </lineage>
</organism>
<proteinExistence type="predicted"/>
<dbReference type="Proteomes" id="UP000231426">
    <property type="component" value="Unassembled WGS sequence"/>
</dbReference>
<sequence>MENYNEKIKGETVKIKTAIKSKVAGYILAGFGLVASLAWNDAIKASIDHFFPVVSDGLVAKIFYALIITTVVVVVSVYIVKDSSK</sequence>